<organism evidence="1 2">
    <name type="scientific">Panagrolaimus sp. ES5</name>
    <dbReference type="NCBI Taxonomy" id="591445"/>
    <lineage>
        <taxon>Eukaryota</taxon>
        <taxon>Metazoa</taxon>
        <taxon>Ecdysozoa</taxon>
        <taxon>Nematoda</taxon>
        <taxon>Chromadorea</taxon>
        <taxon>Rhabditida</taxon>
        <taxon>Tylenchina</taxon>
        <taxon>Panagrolaimomorpha</taxon>
        <taxon>Panagrolaimoidea</taxon>
        <taxon>Panagrolaimidae</taxon>
        <taxon>Panagrolaimus</taxon>
    </lineage>
</organism>
<protein>
    <submittedName>
        <fullName evidence="2">Uncharacterized protein</fullName>
    </submittedName>
</protein>
<name>A0AC34G7P3_9BILA</name>
<proteinExistence type="predicted"/>
<reference evidence="2" key="1">
    <citation type="submission" date="2022-11" db="UniProtKB">
        <authorList>
            <consortium name="WormBaseParasite"/>
        </authorList>
    </citation>
    <scope>IDENTIFICATION</scope>
</reference>
<accession>A0AC34G7P3</accession>
<sequence length="113" mass="12907">MEREMLENETRYFIKNSSIRSGTEAQSFYLDRLGEPAGNLTENERKKYFQNLSRLVKVKTDGGRYYTRGASQAFHGEGAESQNQTDDDGDYVDPLNTNGQQENSNSEAVDFDY</sequence>
<dbReference type="WBParaSite" id="ES5_v2.g25793.t1">
    <property type="protein sequence ID" value="ES5_v2.g25793.t1"/>
    <property type="gene ID" value="ES5_v2.g25793"/>
</dbReference>
<evidence type="ECO:0000313" key="1">
    <source>
        <dbReference type="Proteomes" id="UP000887579"/>
    </source>
</evidence>
<evidence type="ECO:0000313" key="2">
    <source>
        <dbReference type="WBParaSite" id="ES5_v2.g25793.t1"/>
    </source>
</evidence>
<dbReference type="Proteomes" id="UP000887579">
    <property type="component" value="Unplaced"/>
</dbReference>